<dbReference type="PANTHER" id="PTHR37809">
    <property type="entry name" value="RIBOSOMAL PROTEIN S12 METHYLTHIOTRANSFERASE ACCESSORY FACTOR YCAO"/>
    <property type="match status" value="1"/>
</dbReference>
<evidence type="ECO:0000313" key="3">
    <source>
        <dbReference type="Proteomes" id="UP001312908"/>
    </source>
</evidence>
<feature type="domain" description="YcaO" evidence="1">
    <location>
        <begin position="70"/>
        <end position="441"/>
    </location>
</feature>
<sequence>MRLQNRPSDDVRIIKNLTEESLAPIVDCPLDLRRHPFSGRYGYIRESRARWAGQSVADQTFGQFRFKLLGGGADFSAQQAALKAVIECAERYASAVCAPRDIKLAKGAALHDAIPVDKFPRFSADEVTRSPDLLGHYDAGAEIRWVKGFCCQTRRIVSIPLIMTHFVGHPLETERFCLPISTGVAAHTRRDKAILAAILEVIERDVIATTWLARLPLRKLILDDDIPIDITETIRQSQRTSSPLTILASDGEFGVPSFYALRQFPLRDDITTMVGCATKLDPVEGIRKAISEVFSVELALQNHVLTKSPVASPEDCATIVDGALYMAAPSHMDAFDFLLKTEQSVRLSTLRASMPSFSGLKEFIRALQAAGLSLYLCDITPDDIADVGIHVVRALIPELMPFSCLHRGRYLGTPRLFQKAETVLGRPFNLSDVNPMPQPFA</sequence>
<comment type="caution">
    <text evidence="2">The sequence shown here is derived from an EMBL/GenBank/DDBJ whole genome shotgun (WGS) entry which is preliminary data.</text>
</comment>
<evidence type="ECO:0000259" key="1">
    <source>
        <dbReference type="PROSITE" id="PS51664"/>
    </source>
</evidence>
<dbReference type="InterPro" id="IPR027624">
    <property type="entry name" value="TOMM_cyclo_SagD"/>
</dbReference>
<dbReference type="RefSeq" id="WP_394819168.1">
    <property type="nucleotide sequence ID" value="NZ_JAWJZY010000002.1"/>
</dbReference>
<reference evidence="2 3" key="1">
    <citation type="submission" date="2023-10" db="EMBL/GenBank/DDBJ databases">
        <title>Sorlinia euscelidii gen. nov., sp. nov., an acetic acid bacteria isolated from the gut of Euscelidius variegatus emitter.</title>
        <authorList>
            <person name="Michoud G."/>
            <person name="Marasco R."/>
            <person name="Seferji K."/>
            <person name="Gonella E."/>
            <person name="Garuglieri E."/>
            <person name="Alma A."/>
            <person name="Mapelli F."/>
            <person name="Borin S."/>
            <person name="Daffonchio D."/>
            <person name="Crotti E."/>
        </authorList>
    </citation>
    <scope>NUCLEOTIDE SEQUENCE [LARGE SCALE GENOMIC DNA]</scope>
    <source>
        <strain evidence="2 3">EV16P</strain>
    </source>
</reference>
<accession>A0ABU7U2R0</accession>
<dbReference type="InterPro" id="IPR003776">
    <property type="entry name" value="YcaO-like_dom"/>
</dbReference>
<keyword evidence="3" id="KW-1185">Reference proteome</keyword>
<dbReference type="Gene3D" id="3.30.160.660">
    <property type="match status" value="1"/>
</dbReference>
<gene>
    <name evidence="2" type="ORF">DOFOFD_04190</name>
</gene>
<dbReference type="Proteomes" id="UP001312908">
    <property type="component" value="Unassembled WGS sequence"/>
</dbReference>
<name>A0ABU7U2R0_9PROT</name>
<dbReference type="Pfam" id="PF02624">
    <property type="entry name" value="YcaO"/>
    <property type="match status" value="1"/>
</dbReference>
<organism evidence="2 3">
    <name type="scientific">Sorlinia euscelidii</name>
    <dbReference type="NCBI Taxonomy" id="3081148"/>
    <lineage>
        <taxon>Bacteria</taxon>
        <taxon>Pseudomonadati</taxon>
        <taxon>Pseudomonadota</taxon>
        <taxon>Alphaproteobacteria</taxon>
        <taxon>Acetobacterales</taxon>
        <taxon>Acetobacteraceae</taxon>
        <taxon>Sorlinia</taxon>
    </lineage>
</organism>
<evidence type="ECO:0000313" key="2">
    <source>
        <dbReference type="EMBL" id="MEE8658206.1"/>
    </source>
</evidence>
<proteinExistence type="predicted"/>
<dbReference type="Gene3D" id="3.30.40.250">
    <property type="match status" value="1"/>
</dbReference>
<dbReference type="PROSITE" id="PS51664">
    <property type="entry name" value="YCAO"/>
    <property type="match status" value="1"/>
</dbReference>
<dbReference type="NCBIfam" id="TIGR03604">
    <property type="entry name" value="TOMM_cyclo_SagD"/>
    <property type="match status" value="1"/>
</dbReference>
<dbReference type="PANTHER" id="PTHR37809:SF1">
    <property type="entry name" value="RIBOSOMAL PROTEIN S12 METHYLTHIOTRANSFERASE ACCESSORY FACTOR YCAO"/>
    <property type="match status" value="1"/>
</dbReference>
<dbReference type="Gene3D" id="3.30.1330.230">
    <property type="match status" value="1"/>
</dbReference>
<dbReference type="EMBL" id="JAWJZY010000002">
    <property type="protein sequence ID" value="MEE8658206.1"/>
    <property type="molecule type" value="Genomic_DNA"/>
</dbReference>
<protein>
    <recommendedName>
        <fullName evidence="1">YcaO domain-containing protein</fullName>
    </recommendedName>
</protein>